<name>A0A8S0Y0D4_CYCAE</name>
<proteinExistence type="predicted"/>
<dbReference type="EMBL" id="CACVBS010000094">
    <property type="protein sequence ID" value="CAA7270691.1"/>
    <property type="molecule type" value="Genomic_DNA"/>
</dbReference>
<protein>
    <recommendedName>
        <fullName evidence="3">F-box domain-containing protein</fullName>
    </recommendedName>
</protein>
<sequence>MQIEEGKGPIRLPIELLEHVISLIQAHDPVSLKTCSCVSQTFAALTQKHIFREILFTPQSSLNVTGETFRRFFDLLQESPHIARYVQGIVIDATFLAASTRNHYLQRTLPLLKELRKIGLSKKHVSVDSFWWYFMDVETRDALLDVFRSPLITDIDLTGIRDFPPEECFIFTPSLKNLSLPTLVFDRSSINPLAYLLNTPSSSSPSPTSTPPTCSALVASSPKLESLTIVDVLDNGLTLPWLASPVSISPVDLAELQTLQLDFEEVTSTNNQDSSKLDMAMSLFSRTLTRFRLNVLQRNMAYFLWSETQGWSSLPRSSIRPPNLSILSMLDCMIIDSKIFQHPVGSDRPLSYRSPLPWIAWLLDGSADLELKKLILNISFRGIARTILLNLDWCRLTEALSARMQWKGTAVELHFSSIESAGIEALGHNKSFAELATRGVTILCRS</sequence>
<evidence type="ECO:0000313" key="2">
    <source>
        <dbReference type="Proteomes" id="UP000467700"/>
    </source>
</evidence>
<dbReference type="OrthoDB" id="2892258at2759"/>
<gene>
    <name evidence="1" type="ORF">AAE3_LOCUS12908</name>
</gene>
<evidence type="ECO:0008006" key="3">
    <source>
        <dbReference type="Google" id="ProtNLM"/>
    </source>
</evidence>
<accession>A0A8S0Y0D4</accession>
<dbReference type="Proteomes" id="UP000467700">
    <property type="component" value="Unassembled WGS sequence"/>
</dbReference>
<dbReference type="AlphaFoldDB" id="A0A8S0Y0D4"/>
<evidence type="ECO:0000313" key="1">
    <source>
        <dbReference type="EMBL" id="CAA7270691.1"/>
    </source>
</evidence>
<dbReference type="InterPro" id="IPR036047">
    <property type="entry name" value="F-box-like_dom_sf"/>
</dbReference>
<keyword evidence="2" id="KW-1185">Reference proteome</keyword>
<dbReference type="SUPFAM" id="SSF81383">
    <property type="entry name" value="F-box domain"/>
    <property type="match status" value="1"/>
</dbReference>
<organism evidence="1 2">
    <name type="scientific">Cyclocybe aegerita</name>
    <name type="common">Black poplar mushroom</name>
    <name type="synonym">Agrocybe aegerita</name>
    <dbReference type="NCBI Taxonomy" id="1973307"/>
    <lineage>
        <taxon>Eukaryota</taxon>
        <taxon>Fungi</taxon>
        <taxon>Dikarya</taxon>
        <taxon>Basidiomycota</taxon>
        <taxon>Agaricomycotina</taxon>
        <taxon>Agaricomycetes</taxon>
        <taxon>Agaricomycetidae</taxon>
        <taxon>Agaricales</taxon>
        <taxon>Agaricineae</taxon>
        <taxon>Bolbitiaceae</taxon>
        <taxon>Cyclocybe</taxon>
    </lineage>
</organism>
<reference evidence="1 2" key="1">
    <citation type="submission" date="2020-01" db="EMBL/GenBank/DDBJ databases">
        <authorList>
            <person name="Gupta K D."/>
        </authorList>
    </citation>
    <scope>NUCLEOTIDE SEQUENCE [LARGE SCALE GENOMIC DNA]</scope>
</reference>
<comment type="caution">
    <text evidence="1">The sequence shown here is derived from an EMBL/GenBank/DDBJ whole genome shotgun (WGS) entry which is preliminary data.</text>
</comment>